<dbReference type="Proteomes" id="UP000638560">
    <property type="component" value="Unassembled WGS sequence"/>
</dbReference>
<dbReference type="RefSeq" id="WP_196204388.1">
    <property type="nucleotide sequence ID" value="NZ_JADPUN010000253.1"/>
</dbReference>
<feature type="transmembrane region" description="Helical" evidence="1">
    <location>
        <begin position="553"/>
        <end position="570"/>
    </location>
</feature>
<dbReference type="Gene3D" id="3.40.50.300">
    <property type="entry name" value="P-loop containing nucleotide triphosphate hydrolases"/>
    <property type="match status" value="1"/>
</dbReference>
<accession>A0ABS0H336</accession>
<feature type="transmembrane region" description="Helical" evidence="1">
    <location>
        <begin position="691"/>
        <end position="708"/>
    </location>
</feature>
<dbReference type="SUPFAM" id="SSF52540">
    <property type="entry name" value="P-loop containing nucleoside triphosphate hydrolases"/>
    <property type="match status" value="1"/>
</dbReference>
<gene>
    <name evidence="2" type="ORF">I0C86_28480</name>
</gene>
<reference evidence="2 3" key="1">
    <citation type="submission" date="2020-11" db="EMBL/GenBank/DDBJ databases">
        <title>A novel isolate from a Black sea contaminated sediment with potential to produce alkanes: Plantactinospora alkalitolerans sp. nov.</title>
        <authorList>
            <person name="Carro L."/>
            <person name="Veyisoglu A."/>
            <person name="Guven K."/>
            <person name="Schumann P."/>
            <person name="Klenk H.-P."/>
            <person name="Sahin N."/>
        </authorList>
    </citation>
    <scope>NUCLEOTIDE SEQUENCE [LARGE SCALE GENOMIC DNA]</scope>
    <source>
        <strain evidence="2 3">S1510</strain>
    </source>
</reference>
<proteinExistence type="predicted"/>
<feature type="transmembrane region" description="Helical" evidence="1">
    <location>
        <begin position="668"/>
        <end position="685"/>
    </location>
</feature>
<feature type="transmembrane region" description="Helical" evidence="1">
    <location>
        <begin position="457"/>
        <end position="477"/>
    </location>
</feature>
<protein>
    <submittedName>
        <fullName evidence="2">NACHT domain-containing protein</fullName>
    </submittedName>
</protein>
<evidence type="ECO:0000313" key="2">
    <source>
        <dbReference type="EMBL" id="MBF9132865.1"/>
    </source>
</evidence>
<keyword evidence="1" id="KW-0812">Transmembrane</keyword>
<feature type="transmembrane region" description="Helical" evidence="1">
    <location>
        <begin position="12"/>
        <end position="31"/>
    </location>
</feature>
<dbReference type="InterPro" id="IPR027417">
    <property type="entry name" value="P-loop_NTPase"/>
</dbReference>
<feature type="transmembrane region" description="Helical" evidence="1">
    <location>
        <begin position="51"/>
        <end position="71"/>
    </location>
</feature>
<evidence type="ECO:0000313" key="3">
    <source>
        <dbReference type="Proteomes" id="UP000638560"/>
    </source>
</evidence>
<feature type="transmembrane region" description="Helical" evidence="1">
    <location>
        <begin position="576"/>
        <end position="597"/>
    </location>
</feature>
<feature type="transmembrane region" description="Helical" evidence="1">
    <location>
        <begin position="489"/>
        <end position="507"/>
    </location>
</feature>
<feature type="transmembrane region" description="Helical" evidence="1">
    <location>
        <begin position="433"/>
        <end position="451"/>
    </location>
</feature>
<keyword evidence="1" id="KW-0472">Membrane</keyword>
<evidence type="ECO:0000256" key="1">
    <source>
        <dbReference type="SAM" id="Phobius"/>
    </source>
</evidence>
<name>A0ABS0H336_9ACTN</name>
<dbReference type="EMBL" id="JADPUN010000253">
    <property type="protein sequence ID" value="MBF9132865.1"/>
    <property type="molecule type" value="Genomic_DNA"/>
</dbReference>
<feature type="transmembrane region" description="Helical" evidence="1">
    <location>
        <begin position="513"/>
        <end position="533"/>
    </location>
</feature>
<sequence>MAVFGGLRRWAGFAAVVSGGLFLGSVGWVVWTVWRLPPDLQDVSDKASSVGGLLLSAGSLLLTLAMFVASLRTASSEPEQQLTRAANELARQEHRQWLADAEARGLDLTLPIDVSWEEVRLKGTTGRSQPLLRGTVNSLSATWHRLDVRQLVILGAEGSGKTSLAVSLVNDMYRRQIEPELSCPAKTPVLVSCSDWIVGQDFERWLATRLEERYPRIATDKRLFGKHPICELVRQYRILPVLDGLDELADDNRIDLLKVVSKRMGREPFIVTCRRKEFLRATKRGEVLPLATTIALKAVEHHQAINFLSAGDRVGRWDPVAEAILARPNGPLGRTLSTPLMAFLAREAYDAPQQEPIELVGFDNAVALEKHLLDAYLPAIYRKRPPSLGARRHPTYRLAQAKTSLGVLAQQVAPDGRYSIAWWRLIHILPPSVAYYGPSLLAAVLFFLAAWPTPLPLLYAVAIAIAIAASGRARPLNRIPLKLRINSSLIIKLLFLTCMPYAVFAFGDTEIPVGLPVLFFLVAGALGNGIAYFRNVSDLRDSRSSLRDDAYALTARVAIGGVLGATYAFAVLDRTVVNIVCLVVCGGVSTGLTDIFGGAWERSIVARVILAARRLIPIRAVTFLDDAHRRGVLRRIGAEYEFRHARIREHCAASGPAVPTKAPVEESVNPGLIGGLGAAVVAFIAVGGTLASRLACAAAGFLLIWLCFRKRAR</sequence>
<keyword evidence="1" id="KW-1133">Transmembrane helix</keyword>
<keyword evidence="3" id="KW-1185">Reference proteome</keyword>
<organism evidence="2 3">
    <name type="scientific">Plantactinospora alkalitolerans</name>
    <dbReference type="NCBI Taxonomy" id="2789879"/>
    <lineage>
        <taxon>Bacteria</taxon>
        <taxon>Bacillati</taxon>
        <taxon>Actinomycetota</taxon>
        <taxon>Actinomycetes</taxon>
        <taxon>Micromonosporales</taxon>
        <taxon>Micromonosporaceae</taxon>
        <taxon>Plantactinospora</taxon>
    </lineage>
</organism>
<comment type="caution">
    <text evidence="2">The sequence shown here is derived from an EMBL/GenBank/DDBJ whole genome shotgun (WGS) entry which is preliminary data.</text>
</comment>